<dbReference type="OrthoDB" id="10472863at2759"/>
<evidence type="ECO:0000313" key="3">
    <source>
        <dbReference type="Proteomes" id="UP001150925"/>
    </source>
</evidence>
<name>A0A9W8AQQ9_9FUNG</name>
<evidence type="ECO:0000313" key="2">
    <source>
        <dbReference type="EMBL" id="KAJ1955243.1"/>
    </source>
</evidence>
<accession>A0A9W8AQQ9</accession>
<organism evidence="2 3">
    <name type="scientific">Dispira parvispora</name>
    <dbReference type="NCBI Taxonomy" id="1520584"/>
    <lineage>
        <taxon>Eukaryota</taxon>
        <taxon>Fungi</taxon>
        <taxon>Fungi incertae sedis</taxon>
        <taxon>Zoopagomycota</taxon>
        <taxon>Kickxellomycotina</taxon>
        <taxon>Dimargaritomycetes</taxon>
        <taxon>Dimargaritales</taxon>
        <taxon>Dimargaritaceae</taxon>
        <taxon>Dispira</taxon>
    </lineage>
</organism>
<keyword evidence="3" id="KW-1185">Reference proteome</keyword>
<dbReference type="Proteomes" id="UP001150925">
    <property type="component" value="Unassembled WGS sequence"/>
</dbReference>
<gene>
    <name evidence="2" type="ORF">IWQ62_005572</name>
</gene>
<comment type="caution">
    <text evidence="2">The sequence shown here is derived from an EMBL/GenBank/DDBJ whole genome shotgun (WGS) entry which is preliminary data.</text>
</comment>
<feature type="compositionally biased region" description="Polar residues" evidence="1">
    <location>
        <begin position="182"/>
        <end position="203"/>
    </location>
</feature>
<sequence>MVKVRRDPNVPSSAYSDARRTALAVNPSVIKLRHLTPQRRQRLLKHVRTLTHIRAHQTSRRRGTPQWTVTTQKAESIHPTIDNAPNYDPSLQVENSESAPMTSTAVLPTTVQRTHVRFDETGQEAQLEREEVCNDTAELEAMYKEDSEVDPVDDSSVEDDDNFVEMETESDHETTDEDTATISPVTSSSGPSATPFESATSGSSDDDDEPLELPAKPTVSVGGQLWITHCEHGDRVDPNWRSYRSTRRKYVSYPVEIAYQQQQQRLLKQDHDSSVFESTSDSSQTGESDIFTRITELPHPSPLTPMMATLCGYMDCVQDQAATATYVSDQEIARFVNAPLLSRPPRPKDRLAYKMVKLSSTCTPIISDWQ</sequence>
<feature type="compositionally biased region" description="Acidic residues" evidence="1">
    <location>
        <begin position="166"/>
        <end position="179"/>
    </location>
</feature>
<reference evidence="2" key="1">
    <citation type="submission" date="2022-07" db="EMBL/GenBank/DDBJ databases">
        <title>Phylogenomic reconstructions and comparative analyses of Kickxellomycotina fungi.</title>
        <authorList>
            <person name="Reynolds N.K."/>
            <person name="Stajich J.E."/>
            <person name="Barry K."/>
            <person name="Grigoriev I.V."/>
            <person name="Crous P."/>
            <person name="Smith M.E."/>
        </authorList>
    </citation>
    <scope>NUCLEOTIDE SEQUENCE</scope>
    <source>
        <strain evidence="2">RSA 1196</strain>
    </source>
</reference>
<protein>
    <submittedName>
        <fullName evidence="2">Uncharacterized protein</fullName>
    </submittedName>
</protein>
<proteinExistence type="predicted"/>
<dbReference type="EMBL" id="JANBPY010002380">
    <property type="protein sequence ID" value="KAJ1955243.1"/>
    <property type="molecule type" value="Genomic_DNA"/>
</dbReference>
<evidence type="ECO:0000256" key="1">
    <source>
        <dbReference type="SAM" id="MobiDB-lite"/>
    </source>
</evidence>
<feature type="region of interest" description="Disordered" evidence="1">
    <location>
        <begin position="166"/>
        <end position="218"/>
    </location>
</feature>
<dbReference type="AlphaFoldDB" id="A0A9W8AQQ9"/>
<feature type="non-terminal residue" evidence="2">
    <location>
        <position position="1"/>
    </location>
</feature>